<evidence type="ECO:0000313" key="2">
    <source>
        <dbReference type="EMBL" id="RYC33153.1"/>
    </source>
</evidence>
<reference evidence="2 3" key="1">
    <citation type="submission" date="2018-12" db="EMBL/GenBank/DDBJ databases">
        <authorList>
            <person name="Grouzdev D.S."/>
            <person name="Krutkina M.S."/>
        </authorList>
    </citation>
    <scope>NUCLEOTIDE SEQUENCE [LARGE SCALE GENOMIC DNA]</scope>
    <source>
        <strain evidence="2 3">RmlP026</strain>
    </source>
</reference>
<dbReference type="Proteomes" id="UP000290759">
    <property type="component" value="Unassembled WGS sequence"/>
</dbReference>
<dbReference type="InterPro" id="IPR011051">
    <property type="entry name" value="RmlC_Cupin_sf"/>
</dbReference>
<reference evidence="2 3" key="2">
    <citation type="submission" date="2019-02" db="EMBL/GenBank/DDBJ databases">
        <title>'Lichenibacterium ramalinii' gen. nov. sp. nov., 'Lichenibacterium minor' gen. nov. sp. nov.</title>
        <authorList>
            <person name="Pankratov T."/>
        </authorList>
    </citation>
    <scope>NUCLEOTIDE SEQUENCE [LARGE SCALE GENOMIC DNA]</scope>
    <source>
        <strain evidence="2 3">RmlP026</strain>
    </source>
</reference>
<gene>
    <name evidence="2" type="ORF">D3273_04585</name>
</gene>
<dbReference type="OrthoDB" id="9811153at2"/>
<keyword evidence="3" id="KW-1185">Reference proteome</keyword>
<sequence>MTQHVVAWDEVEAAAAPGGLVKRRIELPGMSLVTVEVPAGTRGKRHSHDHDQFVQVVSGSGTLETEQGERPFSAGTVFAFPAGTWHLANFDADTVLVETNLAPTG</sequence>
<accession>A0A4Q2U8R9</accession>
<dbReference type="EMBL" id="QYBB01000003">
    <property type="protein sequence ID" value="RYC33153.1"/>
    <property type="molecule type" value="Genomic_DNA"/>
</dbReference>
<dbReference type="InterPro" id="IPR014710">
    <property type="entry name" value="RmlC-like_jellyroll"/>
</dbReference>
<organism evidence="2 3">
    <name type="scientific">Lichenibacterium minor</name>
    <dbReference type="NCBI Taxonomy" id="2316528"/>
    <lineage>
        <taxon>Bacteria</taxon>
        <taxon>Pseudomonadati</taxon>
        <taxon>Pseudomonadota</taxon>
        <taxon>Alphaproteobacteria</taxon>
        <taxon>Hyphomicrobiales</taxon>
        <taxon>Lichenihabitantaceae</taxon>
        <taxon>Lichenibacterium</taxon>
    </lineage>
</organism>
<dbReference type="AlphaFoldDB" id="A0A4Q2U8R9"/>
<dbReference type="SUPFAM" id="SSF51182">
    <property type="entry name" value="RmlC-like cupins"/>
    <property type="match status" value="1"/>
</dbReference>
<name>A0A4Q2U8R9_9HYPH</name>
<protein>
    <submittedName>
        <fullName evidence="2">Cupin domain-containing protein</fullName>
    </submittedName>
</protein>
<dbReference type="Gene3D" id="2.60.120.10">
    <property type="entry name" value="Jelly Rolls"/>
    <property type="match status" value="1"/>
</dbReference>
<comment type="caution">
    <text evidence="2">The sequence shown here is derived from an EMBL/GenBank/DDBJ whole genome shotgun (WGS) entry which is preliminary data.</text>
</comment>
<evidence type="ECO:0000259" key="1">
    <source>
        <dbReference type="Pfam" id="PF07883"/>
    </source>
</evidence>
<dbReference type="RefSeq" id="WP_129223963.1">
    <property type="nucleotide sequence ID" value="NZ_QYBB01000003.1"/>
</dbReference>
<feature type="domain" description="Cupin type-2" evidence="1">
    <location>
        <begin position="34"/>
        <end position="88"/>
    </location>
</feature>
<evidence type="ECO:0000313" key="3">
    <source>
        <dbReference type="Proteomes" id="UP000290759"/>
    </source>
</evidence>
<dbReference type="Pfam" id="PF07883">
    <property type="entry name" value="Cupin_2"/>
    <property type="match status" value="1"/>
</dbReference>
<proteinExistence type="predicted"/>
<dbReference type="InterPro" id="IPR013096">
    <property type="entry name" value="Cupin_2"/>
</dbReference>